<evidence type="ECO:0000256" key="1">
    <source>
        <dbReference type="ARBA" id="ARBA00008490"/>
    </source>
</evidence>
<gene>
    <name evidence="4" type="ORF">EPA86_15685</name>
</gene>
<protein>
    <submittedName>
        <fullName evidence="4">DUF2057 domain-containing protein</fullName>
    </submittedName>
</protein>
<feature type="chain" id="PRO_5021396442" evidence="3">
    <location>
        <begin position="25"/>
        <end position="240"/>
    </location>
</feature>
<evidence type="ECO:0000313" key="4">
    <source>
        <dbReference type="EMBL" id="TPH12859.1"/>
    </source>
</evidence>
<organism evidence="4 5">
    <name type="scientific">Litorilituus lipolyticus</name>
    <dbReference type="NCBI Taxonomy" id="2491017"/>
    <lineage>
        <taxon>Bacteria</taxon>
        <taxon>Pseudomonadati</taxon>
        <taxon>Pseudomonadota</taxon>
        <taxon>Gammaproteobacteria</taxon>
        <taxon>Alteromonadales</taxon>
        <taxon>Colwelliaceae</taxon>
        <taxon>Litorilituus</taxon>
    </lineage>
</organism>
<dbReference type="EMBL" id="SAWY01000038">
    <property type="protein sequence ID" value="TPH12859.1"/>
    <property type="molecule type" value="Genomic_DNA"/>
</dbReference>
<dbReference type="Pfam" id="PF09829">
    <property type="entry name" value="DUF2057"/>
    <property type="match status" value="1"/>
</dbReference>
<accession>A0A502KRA8</accession>
<keyword evidence="2 3" id="KW-0732">Signal</keyword>
<feature type="signal peptide" evidence="3">
    <location>
        <begin position="1"/>
        <end position="24"/>
    </location>
</feature>
<evidence type="ECO:0000256" key="3">
    <source>
        <dbReference type="SAM" id="SignalP"/>
    </source>
</evidence>
<dbReference type="AlphaFoldDB" id="A0A502KRA8"/>
<proteinExistence type="inferred from homology"/>
<name>A0A502KRA8_9GAMM</name>
<dbReference type="InterPro" id="IPR018635">
    <property type="entry name" value="UPF0319"/>
</dbReference>
<reference evidence="4 5" key="1">
    <citation type="submission" date="2019-01" db="EMBL/GenBank/DDBJ databases">
        <title>Litorilituus lipolytica sp. nov., isolated from intertidal sand of the Yellow Sea in China.</title>
        <authorList>
            <person name="Liu A."/>
        </authorList>
    </citation>
    <scope>NUCLEOTIDE SEQUENCE [LARGE SCALE GENOMIC DNA]</scope>
    <source>
        <strain evidence="4 5">RZ04</strain>
    </source>
</reference>
<evidence type="ECO:0000256" key="2">
    <source>
        <dbReference type="ARBA" id="ARBA00022729"/>
    </source>
</evidence>
<dbReference type="PANTHER" id="PTHR38108">
    <property type="entry name" value="UPF0319 PROTEIN YCCT"/>
    <property type="match status" value="1"/>
</dbReference>
<comment type="caution">
    <text evidence="4">The sequence shown here is derived from an EMBL/GenBank/DDBJ whole genome shotgun (WGS) entry which is preliminary data.</text>
</comment>
<sequence>MVSRFFFIKIITILLLLLSFTSSATTIEVAKNLEIKEVNDKPFSEGFFSNNKSIKIPAEQLNQQTTQTIVVRYKDVFEDFELGQDRVVESEYFVIKFNLEKQSVLKLKTTTINDISEAESFVSKPEVMLVSNNGVSIPLTLETYADYKLKREVTKVVATLPVDLSDKPSSPKAEEKIAVAIDNDIADLDVKTETNDIDTRSQEFTEKVMDKVDTLPMLKYWWQKASAKEKAEFITFIKKQ</sequence>
<dbReference type="PANTHER" id="PTHR38108:SF1">
    <property type="entry name" value="UPF0319 PROTEIN YCCT"/>
    <property type="match status" value="1"/>
</dbReference>
<keyword evidence="5" id="KW-1185">Reference proteome</keyword>
<comment type="similarity">
    <text evidence="1">Belongs to the UPF0319 family.</text>
</comment>
<dbReference type="OrthoDB" id="5734775at2"/>
<dbReference type="Proteomes" id="UP000315303">
    <property type="component" value="Unassembled WGS sequence"/>
</dbReference>
<evidence type="ECO:0000313" key="5">
    <source>
        <dbReference type="Proteomes" id="UP000315303"/>
    </source>
</evidence>